<accession>A0AA86TIK4</accession>
<dbReference type="Gramene" id="rna-AYBTSS11_LOCUS22050">
    <property type="protein sequence ID" value="CAJ1969044.1"/>
    <property type="gene ID" value="gene-AYBTSS11_LOCUS22050"/>
</dbReference>
<evidence type="ECO:0000313" key="2">
    <source>
        <dbReference type="Proteomes" id="UP001189624"/>
    </source>
</evidence>
<evidence type="ECO:0000313" key="1">
    <source>
        <dbReference type="EMBL" id="CAJ1969044.1"/>
    </source>
</evidence>
<organism evidence="1 2">
    <name type="scientific">Sphenostylis stenocarpa</name>
    <dbReference type="NCBI Taxonomy" id="92480"/>
    <lineage>
        <taxon>Eukaryota</taxon>
        <taxon>Viridiplantae</taxon>
        <taxon>Streptophyta</taxon>
        <taxon>Embryophyta</taxon>
        <taxon>Tracheophyta</taxon>
        <taxon>Spermatophyta</taxon>
        <taxon>Magnoliopsida</taxon>
        <taxon>eudicotyledons</taxon>
        <taxon>Gunneridae</taxon>
        <taxon>Pentapetalae</taxon>
        <taxon>rosids</taxon>
        <taxon>fabids</taxon>
        <taxon>Fabales</taxon>
        <taxon>Fabaceae</taxon>
        <taxon>Papilionoideae</taxon>
        <taxon>50 kb inversion clade</taxon>
        <taxon>NPAAA clade</taxon>
        <taxon>indigoferoid/millettioid clade</taxon>
        <taxon>Phaseoleae</taxon>
        <taxon>Sphenostylis</taxon>
    </lineage>
</organism>
<reference evidence="1" key="1">
    <citation type="submission" date="2023-10" db="EMBL/GenBank/DDBJ databases">
        <authorList>
            <person name="Domelevo Entfellner J.-B."/>
        </authorList>
    </citation>
    <scope>NUCLEOTIDE SEQUENCE</scope>
</reference>
<keyword evidence="2" id="KW-1185">Reference proteome</keyword>
<name>A0AA86TIK4_9FABA</name>
<dbReference type="AlphaFoldDB" id="A0AA86TIK4"/>
<dbReference type="EMBL" id="OY731404">
    <property type="protein sequence ID" value="CAJ1969044.1"/>
    <property type="molecule type" value="Genomic_DNA"/>
</dbReference>
<sequence>MEELCEMRGMERLFIGIRAYGRLTKRDSGLATFARRDGGPEYETAVSTLKGENPYFHAKNPSYPSMGPNSLS</sequence>
<protein>
    <submittedName>
        <fullName evidence="1">Uncharacterized protein</fullName>
    </submittedName>
</protein>
<proteinExistence type="predicted"/>
<dbReference type="Proteomes" id="UP001189624">
    <property type="component" value="Chromosome 7"/>
</dbReference>
<gene>
    <name evidence="1" type="ORF">AYBTSS11_LOCUS22050</name>
</gene>